<gene>
    <name evidence="8" type="ORF">DFP90_11384</name>
</gene>
<evidence type="ECO:0000256" key="4">
    <source>
        <dbReference type="ARBA" id="ARBA00022840"/>
    </source>
</evidence>
<dbReference type="InterPro" id="IPR027417">
    <property type="entry name" value="P-loop_NTPase"/>
</dbReference>
<evidence type="ECO:0000256" key="5">
    <source>
        <dbReference type="ARBA" id="ARBA00022967"/>
    </source>
</evidence>
<keyword evidence="2" id="KW-1003">Cell membrane</keyword>
<reference evidence="8 9" key="1">
    <citation type="submission" date="2018-07" db="EMBL/GenBank/DDBJ databases">
        <title>Genomic Encyclopedia of Type Strains, Phase III (KMG-III): the genomes of soil and plant-associated and newly described type strains.</title>
        <authorList>
            <person name="Whitman W."/>
        </authorList>
    </citation>
    <scope>NUCLEOTIDE SEQUENCE [LARGE SCALE GENOMIC DNA]</scope>
    <source>
        <strain evidence="8 9">CECT 8488</strain>
    </source>
</reference>
<evidence type="ECO:0000313" key="8">
    <source>
        <dbReference type="EMBL" id="RED44879.1"/>
    </source>
</evidence>
<proteinExistence type="predicted"/>
<evidence type="ECO:0000256" key="6">
    <source>
        <dbReference type="ARBA" id="ARBA00023136"/>
    </source>
</evidence>
<keyword evidence="4 8" id="KW-0067">ATP-binding</keyword>
<dbReference type="InterPro" id="IPR017871">
    <property type="entry name" value="ABC_transporter-like_CS"/>
</dbReference>
<keyword evidence="6" id="KW-0472">Membrane</keyword>
<sequence length="277" mass="30220">MGSLAEQFPLDGVPEESAGTVPVNRACSSMLAALRVKGLSKSFGGGAVPVFRDISFQIPKGQSVALIGANGSGKSTLLRCSLRLIEPDSGSIIINDENLTGLRGRQLRRKRARVGFVFQKHNLVPRLSVLSNVCHGSLSRGQGARAWLQGFCRREERAFALHCLDQVGLADLAERRADHLSGGQSQRVAIARTLMQRPEMIFADEPTASLDPQAGQEIMELFHQLSRDEDFTFMFVSHQLDHALDYADRVLGLKGGELAIDGPVDHWTASSLRGLYD</sequence>
<dbReference type="SMART" id="SM00382">
    <property type="entry name" value="AAA"/>
    <property type="match status" value="1"/>
</dbReference>
<dbReference type="SUPFAM" id="SSF52540">
    <property type="entry name" value="P-loop containing nucleoside triphosphate hydrolases"/>
    <property type="match status" value="1"/>
</dbReference>
<dbReference type="EMBL" id="QRDW01000013">
    <property type="protein sequence ID" value="RED44879.1"/>
    <property type="molecule type" value="Genomic_DNA"/>
</dbReference>
<name>A0A3D9H613_9PROT</name>
<dbReference type="AlphaFoldDB" id="A0A3D9H613"/>
<protein>
    <submittedName>
        <fullName evidence="8">Phosphonate transport system ATP-binding protein</fullName>
    </submittedName>
</protein>
<dbReference type="GO" id="GO:0015416">
    <property type="term" value="F:ABC-type phosphonate transporter activity"/>
    <property type="evidence" value="ECO:0007669"/>
    <property type="project" value="InterPro"/>
</dbReference>
<dbReference type="GO" id="GO:0005524">
    <property type="term" value="F:ATP binding"/>
    <property type="evidence" value="ECO:0007669"/>
    <property type="project" value="UniProtKB-KW"/>
</dbReference>
<dbReference type="GO" id="GO:0005886">
    <property type="term" value="C:plasma membrane"/>
    <property type="evidence" value="ECO:0007669"/>
    <property type="project" value="TreeGrafter"/>
</dbReference>
<dbReference type="PROSITE" id="PS00211">
    <property type="entry name" value="ABC_TRANSPORTER_1"/>
    <property type="match status" value="1"/>
</dbReference>
<keyword evidence="3" id="KW-0547">Nucleotide-binding</keyword>
<dbReference type="Pfam" id="PF00005">
    <property type="entry name" value="ABC_tran"/>
    <property type="match status" value="1"/>
</dbReference>
<dbReference type="PANTHER" id="PTHR24220:SF659">
    <property type="entry name" value="TRANSPORTER, PUTATIVE-RELATED"/>
    <property type="match status" value="1"/>
</dbReference>
<accession>A0A3D9H613</accession>
<evidence type="ECO:0000256" key="2">
    <source>
        <dbReference type="ARBA" id="ARBA00022475"/>
    </source>
</evidence>
<dbReference type="PANTHER" id="PTHR24220">
    <property type="entry name" value="IMPORT ATP-BINDING PROTEIN"/>
    <property type="match status" value="1"/>
</dbReference>
<organism evidence="8 9">
    <name type="scientific">Aestuariispira insulae</name>
    <dbReference type="NCBI Taxonomy" id="1461337"/>
    <lineage>
        <taxon>Bacteria</taxon>
        <taxon>Pseudomonadati</taxon>
        <taxon>Pseudomonadota</taxon>
        <taxon>Alphaproteobacteria</taxon>
        <taxon>Rhodospirillales</taxon>
        <taxon>Kiloniellaceae</taxon>
        <taxon>Aestuariispira</taxon>
    </lineage>
</organism>
<dbReference type="GO" id="GO:0016887">
    <property type="term" value="F:ATP hydrolysis activity"/>
    <property type="evidence" value="ECO:0007669"/>
    <property type="project" value="InterPro"/>
</dbReference>
<evidence type="ECO:0000259" key="7">
    <source>
        <dbReference type="PROSITE" id="PS50893"/>
    </source>
</evidence>
<keyword evidence="1" id="KW-0813">Transport</keyword>
<dbReference type="InterPro" id="IPR003593">
    <property type="entry name" value="AAA+_ATPase"/>
</dbReference>
<feature type="domain" description="ABC transporter" evidence="7">
    <location>
        <begin position="34"/>
        <end position="272"/>
    </location>
</feature>
<dbReference type="InterPro" id="IPR012693">
    <property type="entry name" value="ABC_transpr_PhnC"/>
</dbReference>
<dbReference type="Gene3D" id="3.40.50.300">
    <property type="entry name" value="P-loop containing nucleotide triphosphate hydrolases"/>
    <property type="match status" value="1"/>
</dbReference>
<dbReference type="PROSITE" id="PS50893">
    <property type="entry name" value="ABC_TRANSPORTER_2"/>
    <property type="match status" value="1"/>
</dbReference>
<dbReference type="InterPro" id="IPR015854">
    <property type="entry name" value="ABC_transpr_LolD-like"/>
</dbReference>
<dbReference type="InterPro" id="IPR003439">
    <property type="entry name" value="ABC_transporter-like_ATP-bd"/>
</dbReference>
<comment type="caution">
    <text evidence="8">The sequence shown here is derived from an EMBL/GenBank/DDBJ whole genome shotgun (WGS) entry which is preliminary data.</text>
</comment>
<keyword evidence="5" id="KW-1278">Translocase</keyword>
<keyword evidence="9" id="KW-1185">Reference proteome</keyword>
<dbReference type="Proteomes" id="UP000256845">
    <property type="component" value="Unassembled WGS sequence"/>
</dbReference>
<evidence type="ECO:0000313" key="9">
    <source>
        <dbReference type="Proteomes" id="UP000256845"/>
    </source>
</evidence>
<evidence type="ECO:0000256" key="3">
    <source>
        <dbReference type="ARBA" id="ARBA00022741"/>
    </source>
</evidence>
<evidence type="ECO:0000256" key="1">
    <source>
        <dbReference type="ARBA" id="ARBA00022448"/>
    </source>
</evidence>
<dbReference type="RefSeq" id="WP_218044761.1">
    <property type="nucleotide sequence ID" value="NZ_QRDW01000013.1"/>
</dbReference>
<dbReference type="CDD" id="cd03256">
    <property type="entry name" value="ABC_PhnC_transporter"/>
    <property type="match status" value="1"/>
</dbReference>